<keyword evidence="5" id="KW-1185">Reference proteome</keyword>
<sequence>MTSNEQAATAEIERYMAMPGQALSYKIGQLKLRELRAKYEKQLGEKFDLCSFHDELLAGGAMPLAVLERKMDVWAAQQKSSLATFSVQTTPTLSLFPSLLMHKYVPALFTAATFFVTTAASAQQPALTDQDYARAERFMGYNTQALVDGMADRPHWQANDRFWYRVMTAQGSEFVLVDPARKTRKPAFDHAMLAAALSTASGKTYDANRLPFRTLTFSPDEKSISFAAGGKSWKYDVASGQVSPDADPAAKPNPNAENEIESPNGQLAAYIQDYNLWVRDTKTNQKTQLTTDGVKDYGYATDNAGWTHSDKPVLRWSPDSRKIATFRQDQRNVSDMYLVTTNIGKPTLKAWKYPLPGDKDIATIERVIVEVNSPKVVRFQMAPDPHRGSLSDDISSSGTFDDVDWSPDGSQLAFVSTSRDHKQAKMRVADAATGVVRDVFEETVATQYESGQGAINWRYLPKTKEVVWYSERDNWGHLYLYDAATGKVKQQITKGNFVVTQLLKVDEKKRQLYFLADGREPGNPYFTHLYRIGLDGKHLTLLTPEAGNHQVTLSPSGGYFIDTYSQPDRPGATLLRAADGKLVTALEKTDISRLTATGWKAPTPITVKAQDGQIDLYGLMFTPTTLDPAKKYPIINYIYPGPQGGGVGSWSFSAARSDHQALAELGFVVVVIEGSCNPLRSKSYHDACYGNMAENTLSDQVAGMRQLAQKYPYIDLNRAGIWGHSGGGYATAAAMFRYPDFFKVGISESGNHENRNYEDDWAERYIGLLKTNPDGTTNYDNQANATFAKNLKGKLMLAHGLMDDNVPPANTLLVVEALTKANKSYDLVVFPNAAHGYGAYSPYMTRRRWDYFVQHLAGAQPPHDYEMKPKPDPRNAVL</sequence>
<feature type="domain" description="Peptidase S9 prolyl oligopeptidase catalytic" evidence="2">
    <location>
        <begin position="657"/>
        <end position="857"/>
    </location>
</feature>
<dbReference type="Gene3D" id="2.140.10.30">
    <property type="entry name" value="Dipeptidylpeptidase IV, N-terminal domain"/>
    <property type="match status" value="1"/>
</dbReference>
<dbReference type="RefSeq" id="WP_234997425.1">
    <property type="nucleotide sequence ID" value="NZ_FWWW01000091.1"/>
</dbReference>
<dbReference type="InterPro" id="IPR050278">
    <property type="entry name" value="Serine_Prot_S9B/DPPIV"/>
</dbReference>
<evidence type="ECO:0000313" key="4">
    <source>
        <dbReference type="EMBL" id="SMB99444.1"/>
    </source>
</evidence>
<feature type="domain" description="Dipeptidylpeptidase IV N-terminal" evidence="3">
    <location>
        <begin position="230"/>
        <end position="570"/>
    </location>
</feature>
<dbReference type="InterPro" id="IPR029058">
    <property type="entry name" value="AB_hydrolase_fold"/>
</dbReference>
<evidence type="ECO:0000313" key="5">
    <source>
        <dbReference type="Proteomes" id="UP000192266"/>
    </source>
</evidence>
<dbReference type="InterPro" id="IPR010281">
    <property type="entry name" value="DUF885"/>
</dbReference>
<accession>A0A1W1W2V9</accession>
<evidence type="ECO:0000259" key="2">
    <source>
        <dbReference type="Pfam" id="PF00326"/>
    </source>
</evidence>
<evidence type="ECO:0000259" key="3">
    <source>
        <dbReference type="Pfam" id="PF00930"/>
    </source>
</evidence>
<dbReference type="PANTHER" id="PTHR11731">
    <property type="entry name" value="PROTEASE FAMILY S9B,C DIPEPTIDYL-PEPTIDASE IV-RELATED"/>
    <property type="match status" value="1"/>
</dbReference>
<dbReference type="PANTHER" id="PTHR11731:SF118">
    <property type="entry name" value="BLR1971 PROTEIN"/>
    <property type="match status" value="1"/>
</dbReference>
<protein>
    <submittedName>
        <fullName evidence="4">Dipeptidyl-peptidase IV</fullName>
    </submittedName>
</protein>
<dbReference type="Gene3D" id="3.40.50.1820">
    <property type="entry name" value="alpha/beta hydrolase"/>
    <property type="match status" value="1"/>
</dbReference>
<dbReference type="Pfam" id="PF05960">
    <property type="entry name" value="DUF885"/>
    <property type="match status" value="1"/>
</dbReference>
<evidence type="ECO:0000256" key="1">
    <source>
        <dbReference type="SAM" id="MobiDB-lite"/>
    </source>
</evidence>
<dbReference type="SUPFAM" id="SSF53474">
    <property type="entry name" value="alpha/beta-Hydrolases"/>
    <property type="match status" value="1"/>
</dbReference>
<dbReference type="AlphaFoldDB" id="A0A1W1W2V9"/>
<dbReference type="Pfam" id="PF00930">
    <property type="entry name" value="DPPIV_N"/>
    <property type="match status" value="1"/>
</dbReference>
<feature type="compositionally biased region" description="Low complexity" evidence="1">
    <location>
        <begin position="244"/>
        <end position="256"/>
    </location>
</feature>
<dbReference type="InterPro" id="IPR001375">
    <property type="entry name" value="Peptidase_S9_cat"/>
</dbReference>
<dbReference type="SUPFAM" id="SSF82171">
    <property type="entry name" value="DPP6 N-terminal domain-like"/>
    <property type="match status" value="1"/>
</dbReference>
<dbReference type="STRING" id="645990.SAMN00120144_0196"/>
<organism evidence="4 5">
    <name type="scientific">Hymenobacter roseosalivarius DSM 11622</name>
    <dbReference type="NCBI Taxonomy" id="645990"/>
    <lineage>
        <taxon>Bacteria</taxon>
        <taxon>Pseudomonadati</taxon>
        <taxon>Bacteroidota</taxon>
        <taxon>Cytophagia</taxon>
        <taxon>Cytophagales</taxon>
        <taxon>Hymenobacteraceae</taxon>
        <taxon>Hymenobacter</taxon>
    </lineage>
</organism>
<name>A0A1W1W2V9_9BACT</name>
<dbReference type="EMBL" id="FWWW01000091">
    <property type="protein sequence ID" value="SMB99444.1"/>
    <property type="molecule type" value="Genomic_DNA"/>
</dbReference>
<dbReference type="Proteomes" id="UP000192266">
    <property type="component" value="Unassembled WGS sequence"/>
</dbReference>
<reference evidence="4 5" key="1">
    <citation type="submission" date="2017-04" db="EMBL/GenBank/DDBJ databases">
        <authorList>
            <person name="Afonso C.L."/>
            <person name="Miller P.J."/>
            <person name="Scott M.A."/>
            <person name="Spackman E."/>
            <person name="Goraichik I."/>
            <person name="Dimitrov K.M."/>
            <person name="Suarez D.L."/>
            <person name="Swayne D.E."/>
        </authorList>
    </citation>
    <scope>NUCLEOTIDE SEQUENCE [LARGE SCALE GENOMIC DNA]</scope>
    <source>
        <strain evidence="4 5">DSM 11622</strain>
    </source>
</reference>
<proteinExistence type="predicted"/>
<dbReference type="GO" id="GO:0006508">
    <property type="term" value="P:proteolysis"/>
    <property type="evidence" value="ECO:0007669"/>
    <property type="project" value="InterPro"/>
</dbReference>
<gene>
    <name evidence="4" type="ORF">SAMN00120144_0196</name>
</gene>
<dbReference type="GO" id="GO:0008236">
    <property type="term" value="F:serine-type peptidase activity"/>
    <property type="evidence" value="ECO:0007669"/>
    <property type="project" value="InterPro"/>
</dbReference>
<dbReference type="InterPro" id="IPR002469">
    <property type="entry name" value="Peptidase_S9B_N"/>
</dbReference>
<feature type="region of interest" description="Disordered" evidence="1">
    <location>
        <begin position="238"/>
        <end position="262"/>
    </location>
</feature>
<dbReference type="Pfam" id="PF00326">
    <property type="entry name" value="Peptidase_S9"/>
    <property type="match status" value="1"/>
</dbReference>